<name>A0A558ATY1_9STAP</name>
<proteinExistence type="predicted"/>
<dbReference type="CDD" id="cd08271">
    <property type="entry name" value="MDR5"/>
    <property type="match status" value="1"/>
</dbReference>
<dbReference type="SMART" id="SM00829">
    <property type="entry name" value="PKS_ER"/>
    <property type="match status" value="1"/>
</dbReference>
<gene>
    <name evidence="3" type="ORF">FO441_08410</name>
</gene>
<dbReference type="PANTHER" id="PTHR44154:SF1">
    <property type="entry name" value="QUINONE OXIDOREDUCTASE"/>
    <property type="match status" value="1"/>
</dbReference>
<accession>A0A558ATY1</accession>
<dbReference type="OrthoDB" id="9792162at2"/>
<evidence type="ECO:0000256" key="1">
    <source>
        <dbReference type="ARBA" id="ARBA00022857"/>
    </source>
</evidence>
<dbReference type="InterPro" id="IPR020843">
    <property type="entry name" value="ER"/>
</dbReference>
<dbReference type="SUPFAM" id="SSF50129">
    <property type="entry name" value="GroES-like"/>
    <property type="match status" value="1"/>
</dbReference>
<dbReference type="Gene3D" id="3.40.50.720">
    <property type="entry name" value="NAD(P)-binding Rossmann-like Domain"/>
    <property type="match status" value="1"/>
</dbReference>
<reference evidence="3 4" key="1">
    <citation type="submission" date="2019-07" db="EMBL/GenBank/DDBJ databases">
        <title>Salinicoccus cyprini sp. nov., isolated from gastro-intestinal tract of mirror carp, Cyprinus carpio var. specularis, collected from Gobind Sagar Reservoir, Himachal Pradesh, India.</title>
        <authorList>
            <person name="Talwar C."/>
            <person name="Singh A.K."/>
            <person name="Lal R."/>
            <person name="Negi R.K."/>
        </authorList>
    </citation>
    <scope>NUCLEOTIDE SEQUENCE [LARGE SCALE GENOMIC DNA]</scope>
    <source>
        <strain evidence="3 4">CT19</strain>
    </source>
</reference>
<dbReference type="RefSeq" id="WP_145288606.1">
    <property type="nucleotide sequence ID" value="NZ_VMSJ01000003.1"/>
</dbReference>
<dbReference type="Proteomes" id="UP000315103">
    <property type="component" value="Unassembled WGS sequence"/>
</dbReference>
<dbReference type="InterPro" id="IPR051603">
    <property type="entry name" value="Zinc-ADH_QOR/CCCR"/>
</dbReference>
<keyword evidence="1" id="KW-0521">NADP</keyword>
<organism evidence="3 4">
    <name type="scientific">Salinicoccus cyprini</name>
    <dbReference type="NCBI Taxonomy" id="2493691"/>
    <lineage>
        <taxon>Bacteria</taxon>
        <taxon>Bacillati</taxon>
        <taxon>Bacillota</taxon>
        <taxon>Bacilli</taxon>
        <taxon>Bacillales</taxon>
        <taxon>Staphylococcaceae</taxon>
        <taxon>Salinicoccus</taxon>
    </lineage>
</organism>
<dbReference type="InterPro" id="IPR011032">
    <property type="entry name" value="GroES-like_sf"/>
</dbReference>
<protein>
    <submittedName>
        <fullName evidence="3">Zinc-binding dehydrogenase</fullName>
    </submittedName>
</protein>
<dbReference type="GO" id="GO:0016491">
    <property type="term" value="F:oxidoreductase activity"/>
    <property type="evidence" value="ECO:0007669"/>
    <property type="project" value="InterPro"/>
</dbReference>
<keyword evidence="4" id="KW-1185">Reference proteome</keyword>
<dbReference type="PANTHER" id="PTHR44154">
    <property type="entry name" value="QUINONE OXIDOREDUCTASE"/>
    <property type="match status" value="1"/>
</dbReference>
<sequence length="328" mass="34801">MKAWQLKDSGSIDNLKWEDVDDLHADSGELVVKVVSTALNPVDYKLIESGNPKWDYPHTPGVDLSGEVVEVGEGVSDFEVGERVAIHTDMSRPGAFAETAVVKATAAAKIPDGVTFDAAAALLTAGMTAYQAVVQKLNAADKETILVHGGSGGVGGFAVQLAKELGLTVYTTASEKSHDRVRALGADVAIDYKNEDVTKRIMEETKDEGVDLIFNTVSSEEATADLDRLAFAGQLAYIAGAPDTSDVKPFTLSPSIHEVALGAAHASGSEKAVKNLAYMASELMQRVAAGNLDPVINEVLPREELPEGLKKVKNNEVDGKVIVRMQAE</sequence>
<dbReference type="InterPro" id="IPR013154">
    <property type="entry name" value="ADH-like_N"/>
</dbReference>
<dbReference type="Pfam" id="PF00107">
    <property type="entry name" value="ADH_zinc_N"/>
    <property type="match status" value="1"/>
</dbReference>
<feature type="domain" description="Enoyl reductase (ER)" evidence="2">
    <location>
        <begin position="10"/>
        <end position="323"/>
    </location>
</feature>
<dbReference type="AlphaFoldDB" id="A0A558ATY1"/>
<evidence type="ECO:0000313" key="3">
    <source>
        <dbReference type="EMBL" id="TVT27719.1"/>
    </source>
</evidence>
<dbReference type="InterPro" id="IPR013149">
    <property type="entry name" value="ADH-like_C"/>
</dbReference>
<dbReference type="SUPFAM" id="SSF51735">
    <property type="entry name" value="NAD(P)-binding Rossmann-fold domains"/>
    <property type="match status" value="1"/>
</dbReference>
<dbReference type="Pfam" id="PF08240">
    <property type="entry name" value="ADH_N"/>
    <property type="match status" value="1"/>
</dbReference>
<evidence type="ECO:0000259" key="2">
    <source>
        <dbReference type="SMART" id="SM00829"/>
    </source>
</evidence>
<evidence type="ECO:0000313" key="4">
    <source>
        <dbReference type="Proteomes" id="UP000315103"/>
    </source>
</evidence>
<dbReference type="Gene3D" id="3.90.180.10">
    <property type="entry name" value="Medium-chain alcohol dehydrogenases, catalytic domain"/>
    <property type="match status" value="1"/>
</dbReference>
<comment type="caution">
    <text evidence="3">The sequence shown here is derived from an EMBL/GenBank/DDBJ whole genome shotgun (WGS) entry which is preliminary data.</text>
</comment>
<dbReference type="InterPro" id="IPR036291">
    <property type="entry name" value="NAD(P)-bd_dom_sf"/>
</dbReference>
<dbReference type="EMBL" id="VMSJ01000003">
    <property type="protein sequence ID" value="TVT27719.1"/>
    <property type="molecule type" value="Genomic_DNA"/>
</dbReference>